<sequence length="282" mass="30886">MKKQQIIVISGGIILLLGIYFFGQTVPSKKPAAATPAAGTSQSFDIQLAIQGATAKLPEHQQTYVSGLTQSVVRGDVKEQQIKAFRQLAAFWSDSARAFLPFAYYTAEAAKLENSEKSLTFAAQLLLDNLRGIEQPEVKSWLAGQSKELFEKAIVLNPNSDSLKVGLGSTFIFGAPADNPQAVMQGIQQVLEVSRRDSTNVYAQKMLGIGGILSGQYDKAVERLEKVAKSEPEDLEVMLMLAEGYERSGQKAKAIEWYEHAAEHISNPALKAELTKRIQQLK</sequence>
<dbReference type="RefSeq" id="WP_187256974.1">
    <property type="nucleotide sequence ID" value="NZ_JBHULF010000007.1"/>
</dbReference>
<dbReference type="Pfam" id="PF14559">
    <property type="entry name" value="TPR_19"/>
    <property type="match status" value="1"/>
</dbReference>
<organism evidence="3 4">
    <name type="scientific">Flavihumibacter stibioxidans</name>
    <dbReference type="NCBI Taxonomy" id="1834163"/>
    <lineage>
        <taxon>Bacteria</taxon>
        <taxon>Pseudomonadati</taxon>
        <taxon>Bacteroidota</taxon>
        <taxon>Chitinophagia</taxon>
        <taxon>Chitinophagales</taxon>
        <taxon>Chitinophagaceae</taxon>
        <taxon>Flavihumibacter</taxon>
    </lineage>
</organism>
<dbReference type="EMBL" id="MBUA01000023">
    <property type="protein sequence ID" value="MBC6491650.1"/>
    <property type="molecule type" value="Genomic_DNA"/>
</dbReference>
<reference evidence="3 4" key="1">
    <citation type="submission" date="2016-07" db="EMBL/GenBank/DDBJ databases">
        <title>Genome analysis of Flavihumibacter stibioxidans YS-17.</title>
        <authorList>
            <person name="Shi K."/>
            <person name="Han Y."/>
            <person name="Wang G."/>
        </authorList>
    </citation>
    <scope>NUCLEOTIDE SEQUENCE [LARGE SCALE GENOMIC DNA]</scope>
    <source>
        <strain evidence="3 4">YS-17</strain>
    </source>
</reference>
<evidence type="ECO:0008006" key="5">
    <source>
        <dbReference type="Google" id="ProtNLM"/>
    </source>
</evidence>
<dbReference type="PROSITE" id="PS50005">
    <property type="entry name" value="TPR"/>
    <property type="match status" value="1"/>
</dbReference>
<keyword evidence="2" id="KW-0472">Membrane</keyword>
<evidence type="ECO:0000256" key="1">
    <source>
        <dbReference type="PROSITE-ProRule" id="PRU00339"/>
    </source>
</evidence>
<dbReference type="InterPro" id="IPR011990">
    <property type="entry name" value="TPR-like_helical_dom_sf"/>
</dbReference>
<dbReference type="Gene3D" id="1.25.40.10">
    <property type="entry name" value="Tetratricopeptide repeat domain"/>
    <property type="match status" value="1"/>
</dbReference>
<name>A0ABR7MA99_9BACT</name>
<dbReference type="SUPFAM" id="SSF81901">
    <property type="entry name" value="HCP-like"/>
    <property type="match status" value="1"/>
</dbReference>
<keyword evidence="1" id="KW-0802">TPR repeat</keyword>
<feature type="repeat" description="TPR" evidence="1">
    <location>
        <begin position="201"/>
        <end position="234"/>
    </location>
</feature>
<keyword evidence="2" id="KW-0812">Transmembrane</keyword>
<dbReference type="InterPro" id="IPR019734">
    <property type="entry name" value="TPR_rpt"/>
</dbReference>
<keyword evidence="4" id="KW-1185">Reference proteome</keyword>
<gene>
    <name evidence="3" type="ORF">BC349_11360</name>
</gene>
<evidence type="ECO:0000313" key="4">
    <source>
        <dbReference type="Proteomes" id="UP000765802"/>
    </source>
</evidence>
<accession>A0ABR7MA99</accession>
<protein>
    <recommendedName>
        <fullName evidence="5">Tetratricopeptide repeat protein</fullName>
    </recommendedName>
</protein>
<proteinExistence type="predicted"/>
<keyword evidence="2" id="KW-1133">Transmembrane helix</keyword>
<evidence type="ECO:0000256" key="2">
    <source>
        <dbReference type="SAM" id="Phobius"/>
    </source>
</evidence>
<evidence type="ECO:0000313" key="3">
    <source>
        <dbReference type="EMBL" id="MBC6491650.1"/>
    </source>
</evidence>
<comment type="caution">
    <text evidence="3">The sequence shown here is derived from an EMBL/GenBank/DDBJ whole genome shotgun (WGS) entry which is preliminary data.</text>
</comment>
<dbReference type="Proteomes" id="UP000765802">
    <property type="component" value="Unassembled WGS sequence"/>
</dbReference>
<feature type="transmembrane region" description="Helical" evidence="2">
    <location>
        <begin position="6"/>
        <end position="23"/>
    </location>
</feature>